<keyword evidence="4 5" id="KW-0472">Membrane</keyword>
<dbReference type="EMBL" id="CP046509">
    <property type="protein sequence ID" value="QGU87289.1"/>
    <property type="molecule type" value="Genomic_DNA"/>
</dbReference>
<evidence type="ECO:0000256" key="5">
    <source>
        <dbReference type="SAM" id="Phobius"/>
    </source>
</evidence>
<feature type="transmembrane region" description="Helical" evidence="5">
    <location>
        <begin position="80"/>
        <end position="103"/>
    </location>
</feature>
<evidence type="ECO:0000256" key="2">
    <source>
        <dbReference type="ARBA" id="ARBA00022692"/>
    </source>
</evidence>
<feature type="transmembrane region" description="Helical" evidence="5">
    <location>
        <begin position="109"/>
        <end position="127"/>
    </location>
</feature>
<feature type="transmembrane region" description="Helical" evidence="5">
    <location>
        <begin position="267"/>
        <end position="287"/>
    </location>
</feature>
<sequence length="489" mass="51086">MSTLTLTANSSRWSIFAVCSAALMLPLSFSAGVIATPAIALQPGGSPLALSWITNAFLLSFGSLLMAAGSLADRYGRKRLFISGVSVFTLLSLLTGWVPSVVWLDVVRALQGAAAAAALAGGGAALANAFDGSERARAFSLLGTSFGVGLAAGPVIAGMLMAVAGWHSVFLCCALFGVLALVIGIRTLPESRNPDAQALDWAGIFSFSIMLTLFTWGMLEVADSGSSLLSTSLLTASLVTALLFVWIERRSPHPMLDLSLFRYGRFVGVQLLPVATCYCFVVLLVVLPLRFMGFYGYDALTTGLLMLAISLPMLIVPSVAVSLTRRFHPGSISCAGLLLAAAGIGLLSVVTPQSSLPVTLLAMVMIGSGSGLPWGLMDNLSVSVVPPQRAGMATGIFSTVRVAGEGVALASVSTLFSQLLVNQLNTQGEAPESARQLASYHLSGPHLLPLAEQAFQQLLLVLMTITLLCAIAIWRCLLPKRASGLPAKD</sequence>
<feature type="transmembrane region" description="Helical" evidence="5">
    <location>
        <begin position="166"/>
        <end position="186"/>
    </location>
</feature>
<feature type="transmembrane region" description="Helical" evidence="5">
    <location>
        <begin position="299"/>
        <end position="320"/>
    </location>
</feature>
<dbReference type="AlphaFoldDB" id="A0A6I6EQD6"/>
<proteinExistence type="predicted"/>
<name>A0A6I6EQD6_9GAMM</name>
<dbReference type="GO" id="GO:0016020">
    <property type="term" value="C:membrane"/>
    <property type="evidence" value="ECO:0007669"/>
    <property type="project" value="UniProtKB-SubCell"/>
</dbReference>
<evidence type="ECO:0000313" key="8">
    <source>
        <dbReference type="Proteomes" id="UP000424752"/>
    </source>
</evidence>
<evidence type="ECO:0000259" key="6">
    <source>
        <dbReference type="PROSITE" id="PS50850"/>
    </source>
</evidence>
<dbReference type="Pfam" id="PF07690">
    <property type="entry name" value="MFS_1"/>
    <property type="match status" value="1"/>
</dbReference>
<dbReference type="InterPro" id="IPR020846">
    <property type="entry name" value="MFS_dom"/>
</dbReference>
<feature type="transmembrane region" description="Helical" evidence="5">
    <location>
        <begin position="458"/>
        <end position="478"/>
    </location>
</feature>
<keyword evidence="3 5" id="KW-1133">Transmembrane helix</keyword>
<dbReference type="GO" id="GO:0022857">
    <property type="term" value="F:transmembrane transporter activity"/>
    <property type="evidence" value="ECO:0007669"/>
    <property type="project" value="InterPro"/>
</dbReference>
<dbReference type="KEGG" id="erwi:GN242_08725"/>
<dbReference type="InterPro" id="IPR036259">
    <property type="entry name" value="MFS_trans_sf"/>
</dbReference>
<feature type="transmembrane region" description="Helical" evidence="5">
    <location>
        <begin position="49"/>
        <end position="68"/>
    </location>
</feature>
<organism evidence="7 8">
    <name type="scientific">Erwinia sorbitola</name>
    <dbReference type="NCBI Taxonomy" id="2681984"/>
    <lineage>
        <taxon>Bacteria</taxon>
        <taxon>Pseudomonadati</taxon>
        <taxon>Pseudomonadota</taxon>
        <taxon>Gammaproteobacteria</taxon>
        <taxon>Enterobacterales</taxon>
        <taxon>Erwiniaceae</taxon>
        <taxon>Erwinia</taxon>
    </lineage>
</organism>
<comment type="subcellular location">
    <subcellularLocation>
        <location evidence="1">Membrane</location>
        <topology evidence="1">Multi-pass membrane protein</topology>
    </subcellularLocation>
</comment>
<dbReference type="PROSITE" id="PS50850">
    <property type="entry name" value="MFS"/>
    <property type="match status" value="1"/>
</dbReference>
<feature type="transmembrane region" description="Helical" evidence="5">
    <location>
        <begin position="225"/>
        <end position="247"/>
    </location>
</feature>
<dbReference type="SUPFAM" id="SSF103473">
    <property type="entry name" value="MFS general substrate transporter"/>
    <property type="match status" value="1"/>
</dbReference>
<feature type="domain" description="Major facilitator superfamily (MFS) profile" evidence="6">
    <location>
        <begin position="14"/>
        <end position="481"/>
    </location>
</feature>
<keyword evidence="2 5" id="KW-0812">Transmembrane</keyword>
<accession>A0A6I6EQD6</accession>
<dbReference type="InterPro" id="IPR011701">
    <property type="entry name" value="MFS"/>
</dbReference>
<evidence type="ECO:0000256" key="1">
    <source>
        <dbReference type="ARBA" id="ARBA00004141"/>
    </source>
</evidence>
<dbReference type="PANTHER" id="PTHR42718:SF49">
    <property type="entry name" value="EXPORT PROTEIN"/>
    <property type="match status" value="1"/>
</dbReference>
<evidence type="ECO:0000256" key="3">
    <source>
        <dbReference type="ARBA" id="ARBA00022989"/>
    </source>
</evidence>
<dbReference type="PANTHER" id="PTHR42718">
    <property type="entry name" value="MAJOR FACILITATOR SUPERFAMILY MULTIDRUG TRANSPORTER MFSC"/>
    <property type="match status" value="1"/>
</dbReference>
<feature type="transmembrane region" description="Helical" evidence="5">
    <location>
        <begin position="332"/>
        <end position="350"/>
    </location>
</feature>
<dbReference type="CDD" id="cd17321">
    <property type="entry name" value="MFS_MMR_MDR_like"/>
    <property type="match status" value="1"/>
</dbReference>
<dbReference type="RefSeq" id="WP_156287308.1">
    <property type="nucleotide sequence ID" value="NZ_CP046509.1"/>
</dbReference>
<reference evidence="7 8" key="1">
    <citation type="submission" date="2019-12" db="EMBL/GenBank/DDBJ databases">
        <title>Erwinia sp. nov., isolated from droppings of birds in the Qinghai-Tiebt plateau of China.</title>
        <authorList>
            <person name="Ge Y."/>
        </authorList>
    </citation>
    <scope>NUCLEOTIDE SEQUENCE [LARGE SCALE GENOMIC DNA]</scope>
    <source>
        <strain evidence="7 8">J780</strain>
    </source>
</reference>
<dbReference type="Gene3D" id="1.20.1250.20">
    <property type="entry name" value="MFS general substrate transporter like domains"/>
    <property type="match status" value="1"/>
</dbReference>
<evidence type="ECO:0000256" key="4">
    <source>
        <dbReference type="ARBA" id="ARBA00023136"/>
    </source>
</evidence>
<evidence type="ECO:0000313" key="7">
    <source>
        <dbReference type="EMBL" id="QGU87289.1"/>
    </source>
</evidence>
<protein>
    <submittedName>
        <fullName evidence="7">MFS transporter</fullName>
    </submittedName>
</protein>
<feature type="transmembrane region" description="Helical" evidence="5">
    <location>
        <begin position="139"/>
        <end position="160"/>
    </location>
</feature>
<dbReference type="Gene3D" id="1.20.1720.10">
    <property type="entry name" value="Multidrug resistance protein D"/>
    <property type="match status" value="1"/>
</dbReference>
<dbReference type="Proteomes" id="UP000424752">
    <property type="component" value="Chromosome"/>
</dbReference>
<feature type="transmembrane region" description="Helical" evidence="5">
    <location>
        <begin position="198"/>
        <end position="219"/>
    </location>
</feature>
<gene>
    <name evidence="7" type="ORF">GN242_08725</name>
</gene>